<sequence>MYIDLNCDMGEGMSNDAALMPLISSANIACGFHAGDEDTMRRTIELALQHNVSIGAHPGFPDRENFGRTETDFPEEDIISIVSEQVYQLLDLVFAMGGKLKHVKPHGALYNMSARNYSLAAAIANAVYEIDDQLVLFGLSGSASIQAAKDIGLKVANEVFADRTYQDDGSLTPRKQSNALITNNTESEKQVLQMILKKEVTSINRKPVPIQADTICIHGDGEQAVSFAQQIKRLLHENQIDLRSFHP</sequence>
<organism evidence="1 2">
    <name type="scientific">Sediminibacterium goheungense</name>
    <dbReference type="NCBI Taxonomy" id="1086393"/>
    <lineage>
        <taxon>Bacteria</taxon>
        <taxon>Pseudomonadati</taxon>
        <taxon>Bacteroidota</taxon>
        <taxon>Chitinophagia</taxon>
        <taxon>Chitinophagales</taxon>
        <taxon>Chitinophagaceae</taxon>
        <taxon>Sediminibacterium</taxon>
    </lineage>
</organism>
<dbReference type="Proteomes" id="UP000295741">
    <property type="component" value="Unassembled WGS sequence"/>
</dbReference>
<dbReference type="AlphaFoldDB" id="A0A4V3C5E5"/>
<dbReference type="CDD" id="cd10787">
    <property type="entry name" value="LamB_YcsF_like"/>
    <property type="match status" value="1"/>
</dbReference>
<proteinExistence type="predicted"/>
<dbReference type="EMBL" id="SNWP01000010">
    <property type="protein sequence ID" value="TDO29318.1"/>
    <property type="molecule type" value="Genomic_DNA"/>
</dbReference>
<dbReference type="Gene3D" id="3.20.20.370">
    <property type="entry name" value="Glycoside hydrolase/deacetylase"/>
    <property type="match status" value="1"/>
</dbReference>
<dbReference type="GO" id="GO:0005975">
    <property type="term" value="P:carbohydrate metabolic process"/>
    <property type="evidence" value="ECO:0007669"/>
    <property type="project" value="InterPro"/>
</dbReference>
<dbReference type="OrthoDB" id="9773478at2"/>
<dbReference type="PANTHER" id="PTHR30292:SF0">
    <property type="entry name" value="5-OXOPROLINASE SUBUNIT A"/>
    <property type="match status" value="1"/>
</dbReference>
<dbReference type="InterPro" id="IPR011330">
    <property type="entry name" value="Glyco_hydro/deAcase_b/a-brl"/>
</dbReference>
<comment type="caution">
    <text evidence="1">The sequence shown here is derived from an EMBL/GenBank/DDBJ whole genome shotgun (WGS) entry which is preliminary data.</text>
</comment>
<dbReference type="NCBIfam" id="NF003816">
    <property type="entry name" value="PRK05406.1-5"/>
    <property type="match status" value="1"/>
</dbReference>
<dbReference type="NCBIfam" id="NF003814">
    <property type="entry name" value="PRK05406.1-3"/>
    <property type="match status" value="1"/>
</dbReference>
<evidence type="ECO:0000313" key="1">
    <source>
        <dbReference type="EMBL" id="TDO29318.1"/>
    </source>
</evidence>
<dbReference type="InterPro" id="IPR005501">
    <property type="entry name" value="LamB/YcsF/PxpA-like"/>
</dbReference>
<dbReference type="SUPFAM" id="SSF88713">
    <property type="entry name" value="Glycoside hydrolase/deacetylase"/>
    <property type="match status" value="1"/>
</dbReference>
<reference evidence="1 2" key="1">
    <citation type="submission" date="2019-03" db="EMBL/GenBank/DDBJ databases">
        <title>Genomic Encyclopedia of Archaeal and Bacterial Type Strains, Phase II (KMG-II): from individual species to whole genera.</title>
        <authorList>
            <person name="Goeker M."/>
        </authorList>
    </citation>
    <scope>NUCLEOTIDE SEQUENCE [LARGE SCALE GENOMIC DNA]</scope>
    <source>
        <strain evidence="1 2">DSM 28323</strain>
    </source>
</reference>
<dbReference type="RefSeq" id="WP_133473918.1">
    <property type="nucleotide sequence ID" value="NZ_SNWP01000010.1"/>
</dbReference>
<accession>A0A4V3C5E5</accession>
<gene>
    <name evidence="1" type="ORF">BC659_1407</name>
</gene>
<evidence type="ECO:0000313" key="2">
    <source>
        <dbReference type="Proteomes" id="UP000295741"/>
    </source>
</evidence>
<keyword evidence="2" id="KW-1185">Reference proteome</keyword>
<dbReference type="PANTHER" id="PTHR30292">
    <property type="entry name" value="UNCHARACTERIZED PROTEIN YBGL-RELATED"/>
    <property type="match status" value="1"/>
</dbReference>
<dbReference type="Pfam" id="PF03746">
    <property type="entry name" value="LamB_YcsF"/>
    <property type="match status" value="1"/>
</dbReference>
<name>A0A4V3C5E5_9BACT</name>
<protein>
    <submittedName>
        <fullName evidence="1">UPF0271 protein</fullName>
    </submittedName>
</protein>